<evidence type="ECO:0000256" key="1">
    <source>
        <dbReference type="SAM" id="MobiDB-lite"/>
    </source>
</evidence>
<dbReference type="InterPro" id="IPR012340">
    <property type="entry name" value="NA-bd_OB-fold"/>
</dbReference>
<dbReference type="AlphaFoldDB" id="A0A6S7IPU3"/>
<comment type="caution">
    <text evidence="2">The sequence shown here is derived from an EMBL/GenBank/DDBJ whole genome shotgun (WGS) entry which is preliminary data.</text>
</comment>
<accession>A0A6S7IPU3</accession>
<reference evidence="2" key="1">
    <citation type="submission" date="2020-04" db="EMBL/GenBank/DDBJ databases">
        <authorList>
            <person name="Alioto T."/>
            <person name="Alioto T."/>
            <person name="Gomez Garrido J."/>
        </authorList>
    </citation>
    <scope>NUCLEOTIDE SEQUENCE</scope>
    <source>
        <strain evidence="2">A484AB</strain>
    </source>
</reference>
<dbReference type="GO" id="GO:0004386">
    <property type="term" value="F:helicase activity"/>
    <property type="evidence" value="ECO:0007669"/>
    <property type="project" value="UniProtKB-KW"/>
</dbReference>
<evidence type="ECO:0000313" key="2">
    <source>
        <dbReference type="EMBL" id="CAB4021244.1"/>
    </source>
</evidence>
<keyword evidence="3" id="KW-1185">Reference proteome</keyword>
<dbReference type="EMBL" id="CACRXK020011333">
    <property type="protein sequence ID" value="CAB4021244.1"/>
    <property type="molecule type" value="Genomic_DNA"/>
</dbReference>
<dbReference type="SUPFAM" id="SSF50249">
    <property type="entry name" value="Nucleic acid-binding proteins"/>
    <property type="match status" value="1"/>
</dbReference>
<dbReference type="Proteomes" id="UP001152795">
    <property type="component" value="Unassembled WGS sequence"/>
</dbReference>
<dbReference type="Gene3D" id="2.40.50.140">
    <property type="entry name" value="Nucleic acid-binding proteins"/>
    <property type="match status" value="1"/>
</dbReference>
<feature type="compositionally biased region" description="Low complexity" evidence="1">
    <location>
        <begin position="1"/>
        <end position="23"/>
    </location>
</feature>
<name>A0A6S7IPU3_PARCT</name>
<feature type="region of interest" description="Disordered" evidence="1">
    <location>
        <begin position="1"/>
        <end position="24"/>
    </location>
</feature>
<sequence>MSQTWSSSGSQSSASATSSQEEGNSTLTNFDTIVADETGSIKLVLWENTIEKIETGKSYHIESCKICVFDDCKYVNTNEDTKITEIEEITNFMLDTPDLQDNLITGECVGVDMKKSSSCIFCNKTLEGLDLTAKIIKCPNCKITMLKSSIKTKLVCQLLMQVDNQIQVYTAFNDAIMPSFCCNIGDKKIEDMEDEELTLALLNAGSQTILADNPAKTICHSSCQRPSQT</sequence>
<keyword evidence="2" id="KW-0067">ATP-binding</keyword>
<evidence type="ECO:0000313" key="3">
    <source>
        <dbReference type="Proteomes" id="UP001152795"/>
    </source>
</evidence>
<keyword evidence="2" id="KW-0347">Helicase</keyword>
<proteinExistence type="predicted"/>
<keyword evidence="2" id="KW-0378">Hydrolase</keyword>
<protein>
    <submittedName>
        <fullName evidence="2">ATP-dependent DNA helicase PIF1</fullName>
    </submittedName>
</protein>
<organism evidence="2 3">
    <name type="scientific">Paramuricea clavata</name>
    <name type="common">Red gorgonian</name>
    <name type="synonym">Violescent sea-whip</name>
    <dbReference type="NCBI Taxonomy" id="317549"/>
    <lineage>
        <taxon>Eukaryota</taxon>
        <taxon>Metazoa</taxon>
        <taxon>Cnidaria</taxon>
        <taxon>Anthozoa</taxon>
        <taxon>Octocorallia</taxon>
        <taxon>Malacalcyonacea</taxon>
        <taxon>Plexauridae</taxon>
        <taxon>Paramuricea</taxon>
    </lineage>
</organism>
<dbReference type="OrthoDB" id="5970753at2759"/>
<gene>
    <name evidence="2" type="ORF">PACLA_8A039293</name>
</gene>
<keyword evidence="2" id="KW-0547">Nucleotide-binding</keyword>